<dbReference type="STRING" id="289370.SAMN05216602_0823"/>
<dbReference type="RefSeq" id="WP_074881098.1">
    <property type="nucleotide sequence ID" value="NZ_FORC01000001.1"/>
</dbReference>
<dbReference type="EMBL" id="FORC01000001">
    <property type="protein sequence ID" value="SFI33887.1"/>
    <property type="molecule type" value="Genomic_DNA"/>
</dbReference>
<evidence type="ECO:0000313" key="2">
    <source>
        <dbReference type="EMBL" id="SFI33887.1"/>
    </source>
</evidence>
<dbReference type="PANTHER" id="PTHR38775:SF1">
    <property type="entry name" value="INNER MEMBRANE PROTEIN"/>
    <property type="match status" value="1"/>
</dbReference>
<organism evidence="2 3">
    <name type="scientific">Phytopseudomonas argentinensis</name>
    <dbReference type="NCBI Taxonomy" id="289370"/>
    <lineage>
        <taxon>Bacteria</taxon>
        <taxon>Pseudomonadati</taxon>
        <taxon>Pseudomonadota</taxon>
        <taxon>Gammaproteobacteria</taxon>
        <taxon>Pseudomonadales</taxon>
        <taxon>Pseudomonadaceae</taxon>
        <taxon>Phytopseudomonas</taxon>
    </lineage>
</organism>
<gene>
    <name evidence="2" type="ORF">SAMN05216602_0823</name>
</gene>
<keyword evidence="1" id="KW-0472">Membrane</keyword>
<proteinExistence type="predicted"/>
<name>A0A1I3HE86_9GAMM</name>
<dbReference type="InterPro" id="IPR009525">
    <property type="entry name" value="DUF1145"/>
</dbReference>
<evidence type="ECO:0000256" key="1">
    <source>
        <dbReference type="SAM" id="Phobius"/>
    </source>
</evidence>
<reference evidence="3" key="1">
    <citation type="submission" date="2016-10" db="EMBL/GenBank/DDBJ databases">
        <authorList>
            <person name="Varghese N."/>
            <person name="Submissions S."/>
        </authorList>
    </citation>
    <scope>NUCLEOTIDE SEQUENCE [LARGE SCALE GENOMIC DNA]</scope>
    <source>
        <strain evidence="3">LMG 22563</strain>
    </source>
</reference>
<keyword evidence="1" id="KW-1133">Transmembrane helix</keyword>
<dbReference type="OrthoDB" id="7032679at2"/>
<feature type="transmembrane region" description="Helical" evidence="1">
    <location>
        <begin position="31"/>
        <end position="53"/>
    </location>
</feature>
<protein>
    <submittedName>
        <fullName evidence="2">Putative membrane protein</fullName>
    </submittedName>
</protein>
<dbReference type="AlphaFoldDB" id="A0A1I3HE86"/>
<sequence>MKIIAGLGKLLATLFWCVVLANLISPYAQPFAHLLTLAGVAVLGLHLAELVLFKSVLRAQPRVAIERAKVLAFGMFHVWSLPAVEAVPMNAEEAAPCAS</sequence>
<keyword evidence="3" id="KW-1185">Reference proteome</keyword>
<dbReference type="Pfam" id="PF06611">
    <property type="entry name" value="DUF1145"/>
    <property type="match status" value="1"/>
</dbReference>
<evidence type="ECO:0000313" key="3">
    <source>
        <dbReference type="Proteomes" id="UP000183018"/>
    </source>
</evidence>
<accession>A0A1I3HE86</accession>
<keyword evidence="1" id="KW-0812">Transmembrane</keyword>
<dbReference type="Proteomes" id="UP000183018">
    <property type="component" value="Unassembled WGS sequence"/>
</dbReference>
<dbReference type="PANTHER" id="PTHR38775">
    <property type="entry name" value="INNER MEMBRANE PROTEIN-RELATED"/>
    <property type="match status" value="1"/>
</dbReference>